<sequence>MKSNILNRLHITFNFSWKVLIAIALTNEFSSFGFWSSRCFSSCTGLIDHRLEETEIYTLSQALCLRLLVEQMFS</sequence>
<organism evidence="1 2">
    <name type="scientific">Eragrostis curvula</name>
    <name type="common">weeping love grass</name>
    <dbReference type="NCBI Taxonomy" id="38414"/>
    <lineage>
        <taxon>Eukaryota</taxon>
        <taxon>Viridiplantae</taxon>
        <taxon>Streptophyta</taxon>
        <taxon>Embryophyta</taxon>
        <taxon>Tracheophyta</taxon>
        <taxon>Spermatophyta</taxon>
        <taxon>Magnoliopsida</taxon>
        <taxon>Liliopsida</taxon>
        <taxon>Poales</taxon>
        <taxon>Poaceae</taxon>
        <taxon>PACMAD clade</taxon>
        <taxon>Chloridoideae</taxon>
        <taxon>Eragrostideae</taxon>
        <taxon>Eragrostidinae</taxon>
        <taxon>Eragrostis</taxon>
    </lineage>
</organism>
<proteinExistence type="predicted"/>
<comment type="caution">
    <text evidence="1">The sequence shown here is derived from an EMBL/GenBank/DDBJ whole genome shotgun (WGS) entry which is preliminary data.</text>
</comment>
<keyword evidence="2" id="KW-1185">Reference proteome</keyword>
<name>A0A5J9W012_9POAL</name>
<dbReference type="EMBL" id="RWGY01000007">
    <property type="protein sequence ID" value="TVU40700.1"/>
    <property type="molecule type" value="Genomic_DNA"/>
</dbReference>
<reference evidence="1 2" key="1">
    <citation type="journal article" date="2019" name="Sci. Rep.">
        <title>A high-quality genome of Eragrostis curvula grass provides insights into Poaceae evolution and supports new strategies to enhance forage quality.</title>
        <authorList>
            <person name="Carballo J."/>
            <person name="Santos B.A.C.M."/>
            <person name="Zappacosta D."/>
            <person name="Garbus I."/>
            <person name="Selva J.P."/>
            <person name="Gallo C.A."/>
            <person name="Diaz A."/>
            <person name="Albertini E."/>
            <person name="Caccamo M."/>
            <person name="Echenique V."/>
        </authorList>
    </citation>
    <scope>NUCLEOTIDE SEQUENCE [LARGE SCALE GENOMIC DNA]</scope>
    <source>
        <strain evidence="2">cv. Victoria</strain>
        <tissue evidence="1">Leaf</tissue>
    </source>
</reference>
<accession>A0A5J9W012</accession>
<evidence type="ECO:0000313" key="1">
    <source>
        <dbReference type="EMBL" id="TVU40700.1"/>
    </source>
</evidence>
<dbReference type="Gramene" id="TVU40700">
    <property type="protein sequence ID" value="TVU40700"/>
    <property type="gene ID" value="EJB05_14170"/>
</dbReference>
<dbReference type="AlphaFoldDB" id="A0A5J9W012"/>
<feature type="non-terminal residue" evidence="1">
    <location>
        <position position="1"/>
    </location>
</feature>
<evidence type="ECO:0000313" key="2">
    <source>
        <dbReference type="Proteomes" id="UP000324897"/>
    </source>
</evidence>
<dbReference type="Proteomes" id="UP000324897">
    <property type="component" value="Chromosome 4"/>
</dbReference>
<gene>
    <name evidence="1" type="ORF">EJB05_14170</name>
</gene>
<protein>
    <submittedName>
        <fullName evidence="1">Uncharacterized protein</fullName>
    </submittedName>
</protein>